<dbReference type="CDD" id="cd06261">
    <property type="entry name" value="TM_PBP2"/>
    <property type="match status" value="1"/>
</dbReference>
<comment type="subcellular location">
    <subcellularLocation>
        <location evidence="1 7">Cell membrane</location>
        <topology evidence="1 7">Multi-pass membrane protein</topology>
    </subcellularLocation>
</comment>
<evidence type="ECO:0000256" key="7">
    <source>
        <dbReference type="RuleBase" id="RU363032"/>
    </source>
</evidence>
<feature type="domain" description="ABC transmembrane type-1" evidence="8">
    <location>
        <begin position="118"/>
        <end position="334"/>
    </location>
</feature>
<evidence type="ECO:0000256" key="2">
    <source>
        <dbReference type="ARBA" id="ARBA00022448"/>
    </source>
</evidence>
<proteinExistence type="inferred from homology"/>
<protein>
    <submittedName>
        <fullName evidence="9">Peptide ABC transporter permease</fullName>
    </submittedName>
</protein>
<keyword evidence="2 7" id="KW-0813">Transport</keyword>
<dbReference type="Gene3D" id="1.10.3720.10">
    <property type="entry name" value="MetI-like"/>
    <property type="match status" value="1"/>
</dbReference>
<dbReference type="Proteomes" id="UP000286715">
    <property type="component" value="Unassembled WGS sequence"/>
</dbReference>
<keyword evidence="4 7" id="KW-0812">Transmembrane</keyword>
<dbReference type="PANTHER" id="PTHR43163:SF6">
    <property type="entry name" value="DIPEPTIDE TRANSPORT SYSTEM PERMEASE PROTEIN DPPB-RELATED"/>
    <property type="match status" value="1"/>
</dbReference>
<evidence type="ECO:0000259" key="8">
    <source>
        <dbReference type="PROSITE" id="PS50928"/>
    </source>
</evidence>
<feature type="transmembrane region" description="Helical" evidence="7">
    <location>
        <begin position="311"/>
        <end position="334"/>
    </location>
</feature>
<sequence length="344" mass="38422">MGVATLIFNLFYLLPADPARMLTDQREDENQLKAIRQQYGLNLPIPVQYLLFINDLSPLSYYNNQSNISLLRASERGIHSVKLMEFGNNAYVGIKWPYLRQSFQYKGVEVASLIKTRFFNTLILALSAFTIAFSLGVIMGLFAGIYQNTWIDKAITLISTAGMGLPSFVSAILAAWIFAFLLHSYTGLNITGNLWEWDDLGEARTIRWKNLILPALTLGIRPLSVITQMMRSSYLEQSTMPYVLTAISKGLTYRTIALKHILPNALNPVVSVSSSWMASMLAGSVFVEYIFGWNGIGKLVVESATTLDLPVLMGCVLTFSAVFIVVNVLTDLLYRWLDPTISSD</sequence>
<feature type="transmembrane region" description="Helical" evidence="7">
    <location>
        <begin position="122"/>
        <end position="146"/>
    </location>
</feature>
<dbReference type="AlphaFoldDB" id="A0A401XLR2"/>
<keyword evidence="5 7" id="KW-1133">Transmembrane helix</keyword>
<dbReference type="Pfam" id="PF00528">
    <property type="entry name" value="BPD_transp_1"/>
    <property type="match status" value="1"/>
</dbReference>
<reference evidence="9 10" key="1">
    <citation type="submission" date="2018-11" db="EMBL/GenBank/DDBJ databases">
        <title>Schleiferia aggregans sp. nov., a moderately thermophilic heterotrophic bacterium isolated from microbial mats at a terrestrial hot spring.</title>
        <authorList>
            <person name="Iino T."/>
            <person name="Ohkuma M."/>
            <person name="Haruta S."/>
        </authorList>
    </citation>
    <scope>NUCLEOTIDE SEQUENCE [LARGE SCALE GENOMIC DNA]</scope>
    <source>
        <strain evidence="9 10">LA</strain>
    </source>
</reference>
<feature type="transmembrane region" description="Helical" evidence="7">
    <location>
        <begin position="269"/>
        <end position="291"/>
    </location>
</feature>
<comment type="similarity">
    <text evidence="7">Belongs to the binding-protein-dependent transport system permease family.</text>
</comment>
<evidence type="ECO:0000313" key="9">
    <source>
        <dbReference type="EMBL" id="GCD77940.1"/>
    </source>
</evidence>
<feature type="transmembrane region" description="Helical" evidence="7">
    <location>
        <begin position="158"/>
        <end position="182"/>
    </location>
</feature>
<dbReference type="PROSITE" id="PS50928">
    <property type="entry name" value="ABC_TM1"/>
    <property type="match status" value="1"/>
</dbReference>
<dbReference type="SUPFAM" id="SSF161098">
    <property type="entry name" value="MetI-like"/>
    <property type="match status" value="1"/>
</dbReference>
<dbReference type="InterPro" id="IPR000515">
    <property type="entry name" value="MetI-like"/>
</dbReference>
<dbReference type="InterPro" id="IPR045621">
    <property type="entry name" value="BPD_transp_1_N"/>
</dbReference>
<keyword evidence="10" id="KW-1185">Reference proteome</keyword>
<dbReference type="Pfam" id="PF19300">
    <property type="entry name" value="BPD_transp_1_N"/>
    <property type="match status" value="1"/>
</dbReference>
<dbReference type="GO" id="GO:0005886">
    <property type="term" value="C:plasma membrane"/>
    <property type="evidence" value="ECO:0007669"/>
    <property type="project" value="UniProtKB-SubCell"/>
</dbReference>
<dbReference type="InterPro" id="IPR035906">
    <property type="entry name" value="MetI-like_sf"/>
</dbReference>
<organism evidence="9 10">
    <name type="scientific">Thermaurantimonas aggregans</name>
    <dbReference type="NCBI Taxonomy" id="2173829"/>
    <lineage>
        <taxon>Bacteria</taxon>
        <taxon>Pseudomonadati</taxon>
        <taxon>Bacteroidota</taxon>
        <taxon>Flavobacteriia</taxon>
        <taxon>Flavobacteriales</taxon>
        <taxon>Schleiferiaceae</taxon>
        <taxon>Thermaurantimonas</taxon>
    </lineage>
</organism>
<dbReference type="GO" id="GO:0071916">
    <property type="term" value="F:dipeptide transmembrane transporter activity"/>
    <property type="evidence" value="ECO:0007669"/>
    <property type="project" value="TreeGrafter"/>
</dbReference>
<accession>A0A401XLR2</accession>
<evidence type="ECO:0000256" key="6">
    <source>
        <dbReference type="ARBA" id="ARBA00023136"/>
    </source>
</evidence>
<keyword evidence="3" id="KW-1003">Cell membrane</keyword>
<evidence type="ECO:0000313" key="10">
    <source>
        <dbReference type="Proteomes" id="UP000286715"/>
    </source>
</evidence>
<keyword evidence="6 7" id="KW-0472">Membrane</keyword>
<gene>
    <name evidence="9" type="ORF">JCM31826_14220</name>
</gene>
<dbReference type="PANTHER" id="PTHR43163">
    <property type="entry name" value="DIPEPTIDE TRANSPORT SYSTEM PERMEASE PROTEIN DPPB-RELATED"/>
    <property type="match status" value="1"/>
</dbReference>
<evidence type="ECO:0000256" key="4">
    <source>
        <dbReference type="ARBA" id="ARBA00022692"/>
    </source>
</evidence>
<evidence type="ECO:0000256" key="3">
    <source>
        <dbReference type="ARBA" id="ARBA00022475"/>
    </source>
</evidence>
<comment type="caution">
    <text evidence="9">The sequence shown here is derived from an EMBL/GenBank/DDBJ whole genome shotgun (WGS) entry which is preliminary data.</text>
</comment>
<evidence type="ECO:0000256" key="1">
    <source>
        <dbReference type="ARBA" id="ARBA00004651"/>
    </source>
</evidence>
<dbReference type="EMBL" id="BHZE01000013">
    <property type="protein sequence ID" value="GCD77940.1"/>
    <property type="molecule type" value="Genomic_DNA"/>
</dbReference>
<name>A0A401XLR2_9FLAO</name>
<evidence type="ECO:0000256" key="5">
    <source>
        <dbReference type="ARBA" id="ARBA00022989"/>
    </source>
</evidence>